<evidence type="ECO:0000313" key="3">
    <source>
        <dbReference type="Proteomes" id="UP000583929"/>
    </source>
</evidence>
<reference evidence="2 3" key="1">
    <citation type="journal article" date="2020" name="bioRxiv">
        <title>Sequence and annotation of 42 cannabis genomes reveals extensive copy number variation in cannabinoid synthesis and pathogen resistance genes.</title>
        <authorList>
            <person name="Mckernan K.J."/>
            <person name="Helbert Y."/>
            <person name="Kane L.T."/>
            <person name="Ebling H."/>
            <person name="Zhang L."/>
            <person name="Liu B."/>
            <person name="Eaton Z."/>
            <person name="Mclaughlin S."/>
            <person name="Kingan S."/>
            <person name="Baybayan P."/>
            <person name="Concepcion G."/>
            <person name="Jordan M."/>
            <person name="Riva A."/>
            <person name="Barbazuk W."/>
            <person name="Harkins T."/>
        </authorList>
    </citation>
    <scope>NUCLEOTIDE SEQUENCE [LARGE SCALE GENOMIC DNA]</scope>
    <source>
        <strain evidence="3">cv. Jamaican Lion 4</strain>
        <tissue evidence="2">Leaf</tissue>
    </source>
</reference>
<dbReference type="AlphaFoldDB" id="A0A7J6ELR2"/>
<protein>
    <submittedName>
        <fullName evidence="2">Uncharacterized protein</fullName>
    </submittedName>
</protein>
<accession>A0A7J6ELR2</accession>
<name>A0A7J6ELR2_CANSA</name>
<gene>
    <name evidence="2" type="ORF">G4B88_005685</name>
</gene>
<feature type="region of interest" description="Disordered" evidence="1">
    <location>
        <begin position="14"/>
        <end position="84"/>
    </location>
</feature>
<evidence type="ECO:0000256" key="1">
    <source>
        <dbReference type="SAM" id="MobiDB-lite"/>
    </source>
</evidence>
<evidence type="ECO:0000313" key="2">
    <source>
        <dbReference type="EMBL" id="KAF4358659.1"/>
    </source>
</evidence>
<dbReference type="EMBL" id="JAATIQ010000378">
    <property type="protein sequence ID" value="KAF4358659.1"/>
    <property type="molecule type" value="Genomic_DNA"/>
</dbReference>
<proteinExistence type="predicted"/>
<feature type="compositionally biased region" description="Polar residues" evidence="1">
    <location>
        <begin position="14"/>
        <end position="23"/>
    </location>
</feature>
<dbReference type="Proteomes" id="UP000583929">
    <property type="component" value="Unassembled WGS sequence"/>
</dbReference>
<sequence>MKEQKYVFEYRNALSASQNNSKTVPPKSLAQNPVEIEDDDDNDRAAASASQNPTTRSKENAKALANASQEKRENPEIEDGLLDGSPEAFPIVNFESFGTQHRSCGSFNHGKCSSAKAMSSRLSSSCDKTSSQEFGVNHSNLKHEPQTKCSKSINDYLKGKYYTPNSKSIKCQRTKVGIQFENIASSAYLKNRYYIPNSEK</sequence>
<keyword evidence="3" id="KW-1185">Reference proteome</keyword>
<organism evidence="2 3">
    <name type="scientific">Cannabis sativa</name>
    <name type="common">Hemp</name>
    <name type="synonym">Marijuana</name>
    <dbReference type="NCBI Taxonomy" id="3483"/>
    <lineage>
        <taxon>Eukaryota</taxon>
        <taxon>Viridiplantae</taxon>
        <taxon>Streptophyta</taxon>
        <taxon>Embryophyta</taxon>
        <taxon>Tracheophyta</taxon>
        <taxon>Spermatophyta</taxon>
        <taxon>Magnoliopsida</taxon>
        <taxon>eudicotyledons</taxon>
        <taxon>Gunneridae</taxon>
        <taxon>Pentapetalae</taxon>
        <taxon>rosids</taxon>
        <taxon>fabids</taxon>
        <taxon>Rosales</taxon>
        <taxon>Cannabaceae</taxon>
        <taxon>Cannabis</taxon>
    </lineage>
</organism>
<comment type="caution">
    <text evidence="2">The sequence shown here is derived from an EMBL/GenBank/DDBJ whole genome shotgun (WGS) entry which is preliminary data.</text>
</comment>